<proteinExistence type="predicted"/>
<evidence type="ECO:0000256" key="1">
    <source>
        <dbReference type="ARBA" id="ARBA00022723"/>
    </source>
</evidence>
<dbReference type="SUPFAM" id="SSF57903">
    <property type="entry name" value="FYVE/PHD zinc finger"/>
    <property type="match status" value="1"/>
</dbReference>
<keyword evidence="7" id="KW-1185">Reference proteome</keyword>
<dbReference type="InterPro" id="IPR019787">
    <property type="entry name" value="Znf_PHD-finger"/>
</dbReference>
<gene>
    <name evidence="6" type="ORF">MEUPH1_LOCUS26350</name>
</gene>
<dbReference type="EMBL" id="CARXXK010001035">
    <property type="protein sequence ID" value="CAI6372491.1"/>
    <property type="molecule type" value="Genomic_DNA"/>
</dbReference>
<name>A0AAV0XZ71_9HEMI</name>
<evidence type="ECO:0000256" key="3">
    <source>
        <dbReference type="ARBA" id="ARBA00022833"/>
    </source>
</evidence>
<evidence type="ECO:0000256" key="4">
    <source>
        <dbReference type="SAM" id="MobiDB-lite"/>
    </source>
</evidence>
<accession>A0AAV0XZ71</accession>
<dbReference type="Proteomes" id="UP001160148">
    <property type="component" value="Unassembled WGS sequence"/>
</dbReference>
<dbReference type="InterPro" id="IPR013083">
    <property type="entry name" value="Znf_RING/FYVE/PHD"/>
</dbReference>
<evidence type="ECO:0000313" key="7">
    <source>
        <dbReference type="Proteomes" id="UP001160148"/>
    </source>
</evidence>
<feature type="region of interest" description="Disordered" evidence="4">
    <location>
        <begin position="1"/>
        <end position="40"/>
    </location>
</feature>
<dbReference type="GO" id="GO:0008270">
    <property type="term" value="F:zinc ion binding"/>
    <property type="evidence" value="ECO:0007669"/>
    <property type="project" value="UniProtKB-KW"/>
</dbReference>
<evidence type="ECO:0000256" key="2">
    <source>
        <dbReference type="ARBA" id="ARBA00022771"/>
    </source>
</evidence>
<dbReference type="Gene3D" id="3.30.40.10">
    <property type="entry name" value="Zinc/RING finger domain, C3HC4 (zinc finger)"/>
    <property type="match status" value="1"/>
</dbReference>
<keyword evidence="1" id="KW-0479">Metal-binding</keyword>
<dbReference type="InterPro" id="IPR011011">
    <property type="entry name" value="Znf_FYVE_PHD"/>
</dbReference>
<dbReference type="AlphaFoldDB" id="A0AAV0XZ71"/>
<organism evidence="6 7">
    <name type="scientific">Macrosiphum euphorbiae</name>
    <name type="common">potato aphid</name>
    <dbReference type="NCBI Taxonomy" id="13131"/>
    <lineage>
        <taxon>Eukaryota</taxon>
        <taxon>Metazoa</taxon>
        <taxon>Ecdysozoa</taxon>
        <taxon>Arthropoda</taxon>
        <taxon>Hexapoda</taxon>
        <taxon>Insecta</taxon>
        <taxon>Pterygota</taxon>
        <taxon>Neoptera</taxon>
        <taxon>Paraneoptera</taxon>
        <taxon>Hemiptera</taxon>
        <taxon>Sternorrhyncha</taxon>
        <taxon>Aphidomorpha</taxon>
        <taxon>Aphidoidea</taxon>
        <taxon>Aphididae</taxon>
        <taxon>Macrosiphini</taxon>
        <taxon>Macrosiphum</taxon>
    </lineage>
</organism>
<evidence type="ECO:0000313" key="6">
    <source>
        <dbReference type="EMBL" id="CAI6372491.1"/>
    </source>
</evidence>
<feature type="compositionally biased region" description="Acidic residues" evidence="4">
    <location>
        <begin position="1"/>
        <end position="10"/>
    </location>
</feature>
<reference evidence="6 7" key="1">
    <citation type="submission" date="2023-01" db="EMBL/GenBank/DDBJ databases">
        <authorList>
            <person name="Whitehead M."/>
        </authorList>
    </citation>
    <scope>NUCLEOTIDE SEQUENCE [LARGE SCALE GENOMIC DNA]</scope>
</reference>
<feature type="domain" description="PHD-type" evidence="5">
    <location>
        <begin position="142"/>
        <end position="182"/>
    </location>
</feature>
<dbReference type="Pfam" id="PF00628">
    <property type="entry name" value="PHD"/>
    <property type="match status" value="1"/>
</dbReference>
<keyword evidence="2" id="KW-0863">Zinc-finger</keyword>
<protein>
    <recommendedName>
        <fullName evidence="5">PHD-type domain-containing protein</fullName>
    </recommendedName>
</protein>
<comment type="caution">
    <text evidence="6">The sequence shown here is derived from an EMBL/GenBank/DDBJ whole genome shotgun (WGS) entry which is preliminary data.</text>
</comment>
<evidence type="ECO:0000259" key="5">
    <source>
        <dbReference type="Pfam" id="PF00628"/>
    </source>
</evidence>
<sequence length="194" mass="22274">MEIEEIEEDNVIQTDNLEDNLPHLPPRVPKRGRPKGKDKTVIGVPKKRKLTSKLLPFEGLPVNIRHYEMLRWFVDDGIAKSAVYENKPVHEEDVEVVPERVSIAVIDKSIAIEEIKCYLTEGSWLAIQQVIKMKKLTPTWICPICAKDAATKSICCNRCLEWSHFICVRVNANFKSKLWFCKVTQSNTNLKNTT</sequence>
<keyword evidence="3" id="KW-0862">Zinc</keyword>